<name>A0A2K3KGJ0_TRIPR</name>
<sequence>MENLVPAALVESPQMIEVGVEDTFELEIQKIQSSYFLGVEA</sequence>
<evidence type="ECO:0000313" key="2">
    <source>
        <dbReference type="Proteomes" id="UP000236291"/>
    </source>
</evidence>
<gene>
    <name evidence="1" type="ORF">L195_g062578</name>
</gene>
<reference evidence="1 2" key="1">
    <citation type="journal article" date="2014" name="Am. J. Bot.">
        <title>Genome assembly and annotation for red clover (Trifolium pratense; Fabaceae).</title>
        <authorList>
            <person name="Istvanek J."/>
            <person name="Jaros M."/>
            <person name="Krenek A."/>
            <person name="Repkova J."/>
        </authorList>
    </citation>
    <scope>NUCLEOTIDE SEQUENCE [LARGE SCALE GENOMIC DNA]</scope>
    <source>
        <strain evidence="2">cv. Tatra</strain>
        <tissue evidence="1">Young leaves</tissue>
    </source>
</reference>
<comment type="caution">
    <text evidence="1">The sequence shown here is derived from an EMBL/GenBank/DDBJ whole genome shotgun (WGS) entry which is preliminary data.</text>
</comment>
<organism evidence="1 2">
    <name type="scientific">Trifolium pratense</name>
    <name type="common">Red clover</name>
    <dbReference type="NCBI Taxonomy" id="57577"/>
    <lineage>
        <taxon>Eukaryota</taxon>
        <taxon>Viridiplantae</taxon>
        <taxon>Streptophyta</taxon>
        <taxon>Embryophyta</taxon>
        <taxon>Tracheophyta</taxon>
        <taxon>Spermatophyta</taxon>
        <taxon>Magnoliopsida</taxon>
        <taxon>eudicotyledons</taxon>
        <taxon>Gunneridae</taxon>
        <taxon>Pentapetalae</taxon>
        <taxon>rosids</taxon>
        <taxon>fabids</taxon>
        <taxon>Fabales</taxon>
        <taxon>Fabaceae</taxon>
        <taxon>Papilionoideae</taxon>
        <taxon>50 kb inversion clade</taxon>
        <taxon>NPAAA clade</taxon>
        <taxon>Hologalegina</taxon>
        <taxon>IRL clade</taxon>
        <taxon>Trifolieae</taxon>
        <taxon>Trifolium</taxon>
    </lineage>
</organism>
<dbReference type="EMBL" id="ASHM01178916">
    <property type="protein sequence ID" value="PNX65392.1"/>
    <property type="molecule type" value="Genomic_DNA"/>
</dbReference>
<dbReference type="Proteomes" id="UP000236291">
    <property type="component" value="Unassembled WGS sequence"/>
</dbReference>
<proteinExistence type="predicted"/>
<evidence type="ECO:0000313" key="1">
    <source>
        <dbReference type="EMBL" id="PNX65392.1"/>
    </source>
</evidence>
<feature type="non-terminal residue" evidence="1">
    <location>
        <position position="41"/>
    </location>
</feature>
<protein>
    <submittedName>
        <fullName evidence="1">Uncharacterized protein</fullName>
    </submittedName>
</protein>
<reference evidence="1 2" key="2">
    <citation type="journal article" date="2017" name="Front. Plant Sci.">
        <title>Gene Classification and Mining of Molecular Markers Useful in Red Clover (Trifolium pratense) Breeding.</title>
        <authorList>
            <person name="Istvanek J."/>
            <person name="Dluhosova J."/>
            <person name="Dluhos P."/>
            <person name="Patkova L."/>
            <person name="Nedelnik J."/>
            <person name="Repkova J."/>
        </authorList>
    </citation>
    <scope>NUCLEOTIDE SEQUENCE [LARGE SCALE GENOMIC DNA]</scope>
    <source>
        <strain evidence="2">cv. Tatra</strain>
        <tissue evidence="1">Young leaves</tissue>
    </source>
</reference>
<dbReference type="AlphaFoldDB" id="A0A2K3KGJ0"/>
<accession>A0A2K3KGJ0</accession>